<evidence type="ECO:0000256" key="3">
    <source>
        <dbReference type="ARBA" id="ARBA00023002"/>
    </source>
</evidence>
<dbReference type="PANTHER" id="PTHR39479">
    <property type="match status" value="1"/>
</dbReference>
<organism evidence="9 10">
    <name type="scientific">Microlunatus flavus</name>
    <dbReference type="NCBI Taxonomy" id="1036181"/>
    <lineage>
        <taxon>Bacteria</taxon>
        <taxon>Bacillati</taxon>
        <taxon>Actinomycetota</taxon>
        <taxon>Actinomycetes</taxon>
        <taxon>Propionibacteriales</taxon>
        <taxon>Propionibacteriaceae</taxon>
        <taxon>Microlunatus</taxon>
    </lineage>
</organism>
<dbReference type="AlphaFoldDB" id="A0A1H9HDJ3"/>
<evidence type="ECO:0000256" key="1">
    <source>
        <dbReference type="ARBA" id="ARBA00001954"/>
    </source>
</evidence>
<evidence type="ECO:0000256" key="4">
    <source>
        <dbReference type="ARBA" id="ARBA00023004"/>
    </source>
</evidence>
<sequence length="512" mass="54118">MSAPSVLRQAPDPAPALVPQWELRARFAVSLATLYGREVPAYTTLVDVSRAVNEDFVAEHGADAERLGSISRVTAERHGAIRVGSPAEMAQVARLFAGFGMHPVGFYDLRDASASSVPVVSTAFRPTDVDELARNPFRVFTSMLVTDDRRFFDAETQERLESFVAARELFAPDALALADLAVAQGGLAGADAERFLELATASFALSTEPIDRAWYAHLEAISAVAADIGGVPATHINHLTPRVLDIDDLYARMSALGITMIPEIQGPPGWEGPDVLLRQTSFKALAEPRAFREADGTISSGELRVRFGEVEQRGIALTTAGRDLYDTLTAEVDRRLAAAPEGTTRVEVAADVWREHLPATETGLALAGLGFFRFRVADGGARPSTGSGSVATGSGSAATGTGSVALGDLLASGALVAEPIVYEDFLPRSAAGIFQSNLTDEGSRDDEQLGTPYDLERLSAVVGIPIADPNDLYAAQQAASLAEAEAALGLTIRFTTATTPAPLSQTQENAPA</sequence>
<dbReference type="CDD" id="cd16348">
    <property type="entry name" value="VOC_YdcJ_like"/>
    <property type="match status" value="1"/>
</dbReference>
<keyword evidence="3" id="KW-0560">Oxidoreductase</keyword>
<comment type="similarity">
    <text evidence="5">Belongs to the 2-oxoadipate dioxygenase/decarboxylase family.</text>
</comment>
<dbReference type="InterPro" id="IPR047869">
    <property type="entry name" value="YdcJ_bac-like"/>
</dbReference>
<comment type="cofactor">
    <cofactor evidence="1">
        <name>Fe(2+)</name>
        <dbReference type="ChEBI" id="CHEBI:29033"/>
    </cofactor>
</comment>
<evidence type="ECO:0000256" key="8">
    <source>
        <dbReference type="ARBA" id="ARBA00035045"/>
    </source>
</evidence>
<name>A0A1H9HDJ3_9ACTN</name>
<proteinExistence type="inferred from homology"/>
<reference evidence="10" key="1">
    <citation type="submission" date="2016-10" db="EMBL/GenBank/DDBJ databases">
        <authorList>
            <person name="Varghese N."/>
            <person name="Submissions S."/>
        </authorList>
    </citation>
    <scope>NUCLEOTIDE SEQUENCE [LARGE SCALE GENOMIC DNA]</scope>
    <source>
        <strain evidence="10">CGMCC 4.6856</strain>
    </source>
</reference>
<dbReference type="RefSeq" id="WP_091180242.1">
    <property type="nucleotide sequence ID" value="NZ_FOFA01000004.1"/>
</dbReference>
<dbReference type="OrthoDB" id="4394119at2"/>
<dbReference type="PANTHER" id="PTHR39479:SF2">
    <property type="entry name" value="2-OXOADIPATE DIOXYGENASE_DECARBOXYLASE"/>
    <property type="match status" value="1"/>
</dbReference>
<dbReference type="Gene3D" id="3.10.180.80">
    <property type="entry name" value="Uncharacterised protein PF07063, DUF1338"/>
    <property type="match status" value="1"/>
</dbReference>
<gene>
    <name evidence="9" type="ORF">SAMN05421756_104211</name>
</gene>
<keyword evidence="2" id="KW-0223">Dioxygenase</keyword>
<accession>A0A1H9HDJ3</accession>
<evidence type="ECO:0000256" key="6">
    <source>
        <dbReference type="ARBA" id="ARBA00035023"/>
    </source>
</evidence>
<evidence type="ECO:0000313" key="10">
    <source>
        <dbReference type="Proteomes" id="UP000198504"/>
    </source>
</evidence>
<dbReference type="EMBL" id="FOFA01000004">
    <property type="protein sequence ID" value="SEQ60439.1"/>
    <property type="molecule type" value="Genomic_DNA"/>
</dbReference>
<dbReference type="Proteomes" id="UP000198504">
    <property type="component" value="Unassembled WGS sequence"/>
</dbReference>
<keyword evidence="10" id="KW-1185">Reference proteome</keyword>
<dbReference type="GO" id="GO:0051213">
    <property type="term" value="F:dioxygenase activity"/>
    <property type="evidence" value="ECO:0007669"/>
    <property type="project" value="UniProtKB-KW"/>
</dbReference>
<dbReference type="InterPro" id="IPR009770">
    <property type="entry name" value="HGLS"/>
</dbReference>
<dbReference type="STRING" id="1036181.SAMN05421756_104211"/>
<dbReference type="SMART" id="SM01150">
    <property type="entry name" value="DUF1338"/>
    <property type="match status" value="1"/>
</dbReference>
<dbReference type="Pfam" id="PF07063">
    <property type="entry name" value="HGLS"/>
    <property type="match status" value="1"/>
</dbReference>
<evidence type="ECO:0000256" key="2">
    <source>
        <dbReference type="ARBA" id="ARBA00022964"/>
    </source>
</evidence>
<evidence type="ECO:0000313" key="9">
    <source>
        <dbReference type="EMBL" id="SEQ60439.1"/>
    </source>
</evidence>
<keyword evidence="4" id="KW-0408">Iron</keyword>
<dbReference type="EC" id="1.13.11.93" evidence="6"/>
<protein>
    <recommendedName>
        <fullName evidence="7">2-oxoadipate dioxygenase/decarboxylase</fullName>
        <ecNumber evidence="6">1.13.11.93</ecNumber>
    </recommendedName>
    <alternativeName>
        <fullName evidence="8">2-hydroxyglutarate synthase</fullName>
    </alternativeName>
</protein>
<evidence type="ECO:0000256" key="5">
    <source>
        <dbReference type="ARBA" id="ARBA00035013"/>
    </source>
</evidence>
<evidence type="ECO:0000256" key="7">
    <source>
        <dbReference type="ARBA" id="ARBA00035034"/>
    </source>
</evidence>